<evidence type="ECO:0000256" key="3">
    <source>
        <dbReference type="HAMAP-Rule" id="MF_03054"/>
    </source>
</evidence>
<dbReference type="Gene3D" id="3.40.50.620">
    <property type="entry name" value="HUPs"/>
    <property type="match status" value="1"/>
</dbReference>
<dbReference type="GO" id="GO:0016779">
    <property type="term" value="F:nucleotidyltransferase activity"/>
    <property type="evidence" value="ECO:0007669"/>
    <property type="project" value="UniProtKB-UniRule"/>
</dbReference>
<dbReference type="AlphaFoldDB" id="A0A9P5TDA9"/>
<keyword evidence="1 3" id="KW-0963">Cytoplasm</keyword>
<evidence type="ECO:0000256" key="2">
    <source>
        <dbReference type="ARBA" id="ARBA00022694"/>
    </source>
</evidence>
<comment type="similarity">
    <text evidence="3">Belongs to the CTU2/NCS2 family.</text>
</comment>
<protein>
    <recommendedName>
        <fullName evidence="3">Cytoplasmic tRNA 2-thiolation protein 2</fullName>
    </recommendedName>
</protein>
<comment type="caution">
    <text evidence="4">The sequence shown here is derived from an EMBL/GenBank/DDBJ whole genome shotgun (WGS) entry which is preliminary data.</text>
</comment>
<sequence length="495" mass="53911">MSEFCGNPAAETGEALMPTKPKFDRTRTCVKCKTNSGNLVIRHSVYCRDCFTPLITTKFRQALEPHINHVSTGPRRGALKPSGGLLVAFSGGMGSSVLLDLVHRIYCANVGSDELKGGREHPRRSRVWKRIHVCYVKTSDVFPEINDQTAQIREAVARYEGCEFIPVRVQDAFDRSWWERVSGDAASSSAEIPVDLNDGDSEPIAALKAHLRALPTPTATQSTLSTLTRLLLLYTAHSIGASHLVLGTSLTSLSISLISSISQGGGFVVPQAIQEEWISPFVKRTPETTSWSGEVRLIRPLREVSLKECTAWVWWHQLSVVGKQRVPISERTIGSLTKDFIIGLERDYPSTVSTITKTVGKLAPKGKSGMRCVLCELPTQQSVQGWKARTSIHSFADAPSPADVATSLPIYLCYSCQTTLTSKSSRSTTSLNSGSLSTTSAPDAMDLPTWAAARLAFGVGIGEEQSATTSTSTNETRESRQSLIKSLVGEFLLDH</sequence>
<proteinExistence type="inferred from homology"/>
<dbReference type="PANTHER" id="PTHR20882:SF14">
    <property type="entry name" value="CYTOPLASMIC TRNA 2-THIOLATION PROTEIN 2"/>
    <property type="match status" value="1"/>
</dbReference>
<evidence type="ECO:0000313" key="5">
    <source>
        <dbReference type="Proteomes" id="UP000759537"/>
    </source>
</evidence>
<dbReference type="EMBL" id="WHVB01000002">
    <property type="protein sequence ID" value="KAF8485927.1"/>
    <property type="molecule type" value="Genomic_DNA"/>
</dbReference>
<dbReference type="OrthoDB" id="25129at2759"/>
<dbReference type="SUPFAM" id="SSF52402">
    <property type="entry name" value="Adenine nucleotide alpha hydrolases-like"/>
    <property type="match status" value="1"/>
</dbReference>
<keyword evidence="5" id="KW-1185">Reference proteome</keyword>
<evidence type="ECO:0000256" key="1">
    <source>
        <dbReference type="ARBA" id="ARBA00022490"/>
    </source>
</evidence>
<comment type="subcellular location">
    <subcellularLocation>
        <location evidence="3">Cytoplasm</location>
    </subcellularLocation>
</comment>
<organism evidence="4 5">
    <name type="scientific">Russula ochroleuca</name>
    <dbReference type="NCBI Taxonomy" id="152965"/>
    <lineage>
        <taxon>Eukaryota</taxon>
        <taxon>Fungi</taxon>
        <taxon>Dikarya</taxon>
        <taxon>Basidiomycota</taxon>
        <taxon>Agaricomycotina</taxon>
        <taxon>Agaricomycetes</taxon>
        <taxon>Russulales</taxon>
        <taxon>Russulaceae</taxon>
        <taxon>Russula</taxon>
    </lineage>
</organism>
<dbReference type="HAMAP" id="MF_03054">
    <property type="entry name" value="CTU2"/>
    <property type="match status" value="1"/>
</dbReference>
<gene>
    <name evidence="3" type="primary">NCS2</name>
    <name evidence="3" type="synonym">CTU2</name>
    <name evidence="4" type="ORF">DFH94DRAFT_791361</name>
</gene>
<comment type="pathway">
    <text evidence="3">tRNA modification; 5-methoxycarbonylmethyl-2-thiouridine-tRNA biosynthesis.</text>
</comment>
<reference evidence="4" key="1">
    <citation type="submission" date="2019-10" db="EMBL/GenBank/DDBJ databases">
        <authorList>
            <consortium name="DOE Joint Genome Institute"/>
            <person name="Kuo A."/>
            <person name="Miyauchi S."/>
            <person name="Kiss E."/>
            <person name="Drula E."/>
            <person name="Kohler A."/>
            <person name="Sanchez-Garcia M."/>
            <person name="Andreopoulos B."/>
            <person name="Barry K.W."/>
            <person name="Bonito G."/>
            <person name="Buee M."/>
            <person name="Carver A."/>
            <person name="Chen C."/>
            <person name="Cichocki N."/>
            <person name="Clum A."/>
            <person name="Culley D."/>
            <person name="Crous P.W."/>
            <person name="Fauchery L."/>
            <person name="Girlanda M."/>
            <person name="Hayes R."/>
            <person name="Keri Z."/>
            <person name="LaButti K."/>
            <person name="Lipzen A."/>
            <person name="Lombard V."/>
            <person name="Magnuson J."/>
            <person name="Maillard F."/>
            <person name="Morin E."/>
            <person name="Murat C."/>
            <person name="Nolan M."/>
            <person name="Ohm R."/>
            <person name="Pangilinan J."/>
            <person name="Pereira M."/>
            <person name="Perotto S."/>
            <person name="Peter M."/>
            <person name="Riley R."/>
            <person name="Sitrit Y."/>
            <person name="Stielow B."/>
            <person name="Szollosi G."/>
            <person name="Zifcakova L."/>
            <person name="Stursova M."/>
            <person name="Spatafora J.W."/>
            <person name="Tedersoo L."/>
            <person name="Vaario L.-M."/>
            <person name="Yamada A."/>
            <person name="Yan M."/>
            <person name="Wang P."/>
            <person name="Xu J."/>
            <person name="Bruns T."/>
            <person name="Baldrian P."/>
            <person name="Vilgalys R."/>
            <person name="Henrissat B."/>
            <person name="Grigoriev I.V."/>
            <person name="Hibbett D."/>
            <person name="Nagy L.G."/>
            <person name="Martin F.M."/>
        </authorList>
    </citation>
    <scope>NUCLEOTIDE SEQUENCE</scope>
    <source>
        <strain evidence="4">Prilba</strain>
    </source>
</reference>
<comment type="function">
    <text evidence="3">Plays a central role in 2-thiolation of mcm(5)S(2)U at tRNA wobble positions of tRNA(Lys), tRNA(Glu) and tRNA(Gln). May act by forming a heterodimer with NCS6 that ligates sulfur from thiocarboxylated URM1 onto the uridine of tRNAs at wobble position. Prior mcm(5) tRNA modification by the elongator complex is required for 2-thiolation. May also be involved in protein urmylation.</text>
</comment>
<reference evidence="4" key="2">
    <citation type="journal article" date="2020" name="Nat. Commun.">
        <title>Large-scale genome sequencing of mycorrhizal fungi provides insights into the early evolution of symbiotic traits.</title>
        <authorList>
            <person name="Miyauchi S."/>
            <person name="Kiss E."/>
            <person name="Kuo A."/>
            <person name="Drula E."/>
            <person name="Kohler A."/>
            <person name="Sanchez-Garcia M."/>
            <person name="Morin E."/>
            <person name="Andreopoulos B."/>
            <person name="Barry K.W."/>
            <person name="Bonito G."/>
            <person name="Buee M."/>
            <person name="Carver A."/>
            <person name="Chen C."/>
            <person name="Cichocki N."/>
            <person name="Clum A."/>
            <person name="Culley D."/>
            <person name="Crous P.W."/>
            <person name="Fauchery L."/>
            <person name="Girlanda M."/>
            <person name="Hayes R.D."/>
            <person name="Keri Z."/>
            <person name="LaButti K."/>
            <person name="Lipzen A."/>
            <person name="Lombard V."/>
            <person name="Magnuson J."/>
            <person name="Maillard F."/>
            <person name="Murat C."/>
            <person name="Nolan M."/>
            <person name="Ohm R.A."/>
            <person name="Pangilinan J."/>
            <person name="Pereira M.F."/>
            <person name="Perotto S."/>
            <person name="Peter M."/>
            <person name="Pfister S."/>
            <person name="Riley R."/>
            <person name="Sitrit Y."/>
            <person name="Stielow J.B."/>
            <person name="Szollosi G."/>
            <person name="Zifcakova L."/>
            <person name="Stursova M."/>
            <person name="Spatafora J.W."/>
            <person name="Tedersoo L."/>
            <person name="Vaario L.M."/>
            <person name="Yamada A."/>
            <person name="Yan M."/>
            <person name="Wang P."/>
            <person name="Xu J."/>
            <person name="Bruns T."/>
            <person name="Baldrian P."/>
            <person name="Vilgalys R."/>
            <person name="Dunand C."/>
            <person name="Henrissat B."/>
            <person name="Grigoriev I.V."/>
            <person name="Hibbett D."/>
            <person name="Nagy L.G."/>
            <person name="Martin F.M."/>
        </authorList>
    </citation>
    <scope>NUCLEOTIDE SEQUENCE</scope>
    <source>
        <strain evidence="4">Prilba</strain>
    </source>
</reference>
<accession>A0A9P5TDA9</accession>
<dbReference type="GO" id="GO:0032447">
    <property type="term" value="P:protein urmylation"/>
    <property type="evidence" value="ECO:0007669"/>
    <property type="project" value="UniProtKB-UniRule"/>
</dbReference>
<dbReference type="GO" id="GO:0000049">
    <property type="term" value="F:tRNA binding"/>
    <property type="evidence" value="ECO:0007669"/>
    <property type="project" value="InterPro"/>
</dbReference>
<dbReference type="PANTHER" id="PTHR20882">
    <property type="entry name" value="CYTOPLASMIC TRNA 2-THIOLATION PROTEIN 2"/>
    <property type="match status" value="1"/>
</dbReference>
<dbReference type="InterPro" id="IPR014729">
    <property type="entry name" value="Rossmann-like_a/b/a_fold"/>
</dbReference>
<dbReference type="GO" id="GO:0005829">
    <property type="term" value="C:cytosol"/>
    <property type="evidence" value="ECO:0007669"/>
    <property type="project" value="TreeGrafter"/>
</dbReference>
<dbReference type="GO" id="GO:0002143">
    <property type="term" value="P:tRNA wobble position uridine thiolation"/>
    <property type="evidence" value="ECO:0007669"/>
    <property type="project" value="TreeGrafter"/>
</dbReference>
<keyword evidence="2 3" id="KW-0819">tRNA processing</keyword>
<dbReference type="InterPro" id="IPR019407">
    <property type="entry name" value="CTU2"/>
</dbReference>
<name>A0A9P5TDA9_9AGAM</name>
<evidence type="ECO:0000313" key="4">
    <source>
        <dbReference type="EMBL" id="KAF8485927.1"/>
    </source>
</evidence>
<dbReference type="Proteomes" id="UP000759537">
    <property type="component" value="Unassembled WGS sequence"/>
</dbReference>
<dbReference type="Pfam" id="PF10288">
    <property type="entry name" value="CTU2"/>
    <property type="match status" value="1"/>
</dbReference>
<dbReference type="GO" id="GO:0016783">
    <property type="term" value="F:sulfurtransferase activity"/>
    <property type="evidence" value="ECO:0007669"/>
    <property type="project" value="TreeGrafter"/>
</dbReference>